<dbReference type="Gene3D" id="3.10.50.40">
    <property type="match status" value="1"/>
</dbReference>
<dbReference type="PANTHER" id="PTHR47245:SF2">
    <property type="entry name" value="PEPTIDYL-PROLYL CIS-TRANS ISOMERASE HP_0175-RELATED"/>
    <property type="match status" value="1"/>
</dbReference>
<evidence type="ECO:0000313" key="11">
    <source>
        <dbReference type="EMBL" id="AAV31619.1"/>
    </source>
</evidence>
<accession>Q5UF05</accession>
<evidence type="ECO:0000256" key="1">
    <source>
        <dbReference type="ARBA" id="ARBA00000971"/>
    </source>
</evidence>
<evidence type="ECO:0000256" key="9">
    <source>
        <dbReference type="SAM" id="SignalP"/>
    </source>
</evidence>
<name>Q5UF05_9PROT</name>
<keyword evidence="8 11" id="KW-0413">Isomerase</keyword>
<organism evidence="11">
    <name type="scientific">uncultured alpha proteobacterium EBAC2C11</name>
    <dbReference type="NCBI Taxonomy" id="295349"/>
    <lineage>
        <taxon>Bacteria</taxon>
        <taxon>Pseudomonadati</taxon>
        <taxon>Pseudomonadota</taxon>
        <taxon>Alphaproteobacteria</taxon>
        <taxon>Candidatus Puniceispirillales</taxon>
        <taxon>environmental samples</taxon>
    </lineage>
</organism>
<dbReference type="InterPro" id="IPR027304">
    <property type="entry name" value="Trigger_fact/SurA_dom_sf"/>
</dbReference>
<evidence type="ECO:0000256" key="6">
    <source>
        <dbReference type="ARBA" id="ARBA00030642"/>
    </source>
</evidence>
<dbReference type="InterPro" id="IPR046357">
    <property type="entry name" value="PPIase_dom_sf"/>
</dbReference>
<evidence type="ECO:0000256" key="8">
    <source>
        <dbReference type="PROSITE-ProRule" id="PRU00278"/>
    </source>
</evidence>
<comment type="similarity">
    <text evidence="2">Belongs to the PpiC/parvulin rotamase family.</text>
</comment>
<proteinExistence type="inferred from homology"/>
<comment type="catalytic activity">
    <reaction evidence="1">
        <text>[protein]-peptidylproline (omega=180) = [protein]-peptidylproline (omega=0)</text>
        <dbReference type="Rhea" id="RHEA:16237"/>
        <dbReference type="Rhea" id="RHEA-COMP:10747"/>
        <dbReference type="Rhea" id="RHEA-COMP:10748"/>
        <dbReference type="ChEBI" id="CHEBI:83833"/>
        <dbReference type="ChEBI" id="CHEBI:83834"/>
        <dbReference type="EC" id="5.2.1.8"/>
    </reaction>
</comment>
<keyword evidence="5 8" id="KW-0697">Rotamase</keyword>
<dbReference type="SUPFAM" id="SSF109998">
    <property type="entry name" value="Triger factor/SurA peptide-binding domain-like"/>
    <property type="match status" value="1"/>
</dbReference>
<dbReference type="AlphaFoldDB" id="Q5UF05"/>
<feature type="chain" id="PRO_5007925072" description="Parvulin-like PPIase" evidence="9">
    <location>
        <begin position="30"/>
        <end position="289"/>
    </location>
</feature>
<dbReference type="SUPFAM" id="SSF54534">
    <property type="entry name" value="FKBP-like"/>
    <property type="match status" value="1"/>
</dbReference>
<dbReference type="PANTHER" id="PTHR47245">
    <property type="entry name" value="PEPTIDYLPROLYL ISOMERASE"/>
    <property type="match status" value="1"/>
</dbReference>
<evidence type="ECO:0000256" key="4">
    <source>
        <dbReference type="ARBA" id="ARBA00018370"/>
    </source>
</evidence>
<dbReference type="PROSITE" id="PS01096">
    <property type="entry name" value="PPIC_PPIASE_1"/>
    <property type="match status" value="1"/>
</dbReference>
<dbReference type="InterPro" id="IPR023058">
    <property type="entry name" value="PPIase_PpiC_CS"/>
</dbReference>
<dbReference type="Pfam" id="PF00639">
    <property type="entry name" value="Rotamase"/>
    <property type="match status" value="1"/>
</dbReference>
<evidence type="ECO:0000256" key="2">
    <source>
        <dbReference type="ARBA" id="ARBA00007656"/>
    </source>
</evidence>
<protein>
    <recommendedName>
        <fullName evidence="4">Parvulin-like PPIase</fullName>
        <ecNumber evidence="3">5.2.1.8</ecNumber>
    </recommendedName>
    <alternativeName>
        <fullName evidence="6">Peptidyl-prolyl cis-trans isomerase plp</fullName>
    </alternativeName>
    <alternativeName>
        <fullName evidence="7">Rotamase plp</fullName>
    </alternativeName>
</protein>
<reference evidence="11" key="1">
    <citation type="submission" date="2004-09" db="EMBL/GenBank/DDBJ databases">
        <title>SAR116.</title>
        <authorList>
            <person name="Sabehi G."/>
            <person name="Beja O."/>
        </authorList>
    </citation>
    <scope>NUCLEOTIDE SEQUENCE</scope>
</reference>
<sequence length="289" mass="31432">MRNGIFTHQFICLIAGATLLAGTTNMVQADEDRIPVGTVNGETIWLDDVMRQAERLPAKFRQAPMESYFNQLVTDMIDSKIAADAARAAKYDTKKEIASAMKTAADRVLAESWIGEKISGDVTDAAIEKAYKTFVADTASREQVTAAHILVATEDEAKKIIASLAGGADFAELARSKSTGPSGPNGGSLGKFGRGQMVPAFENAAFALEDGKITTQPVQTQFGWHVIKVESKEIAPAPTIEDMREQLVQTLSTQALGRVLEELRAKQEIRLRSFDDIRKDAIATDKNKQ</sequence>
<evidence type="ECO:0000256" key="5">
    <source>
        <dbReference type="ARBA" id="ARBA00023110"/>
    </source>
</evidence>
<dbReference type="InterPro" id="IPR050245">
    <property type="entry name" value="PrsA_foldase"/>
</dbReference>
<dbReference type="GO" id="GO:0003755">
    <property type="term" value="F:peptidyl-prolyl cis-trans isomerase activity"/>
    <property type="evidence" value="ECO:0007669"/>
    <property type="project" value="UniProtKB-KW"/>
</dbReference>
<evidence type="ECO:0000256" key="7">
    <source>
        <dbReference type="ARBA" id="ARBA00031484"/>
    </source>
</evidence>
<evidence type="ECO:0000256" key="3">
    <source>
        <dbReference type="ARBA" id="ARBA00013194"/>
    </source>
</evidence>
<dbReference type="EC" id="5.2.1.8" evidence="3"/>
<gene>
    <name evidence="11" type="ORF">Red2C11_32</name>
</gene>
<dbReference type="PROSITE" id="PS50198">
    <property type="entry name" value="PPIC_PPIASE_2"/>
    <property type="match status" value="1"/>
</dbReference>
<evidence type="ECO:0000259" key="10">
    <source>
        <dbReference type="PROSITE" id="PS50198"/>
    </source>
</evidence>
<feature type="signal peptide" evidence="9">
    <location>
        <begin position="1"/>
        <end position="29"/>
    </location>
</feature>
<dbReference type="InterPro" id="IPR000297">
    <property type="entry name" value="PPIase_PpiC"/>
</dbReference>
<feature type="domain" description="PpiC" evidence="10">
    <location>
        <begin position="141"/>
        <end position="231"/>
    </location>
</feature>
<keyword evidence="9" id="KW-0732">Signal</keyword>
<dbReference type="EMBL" id="AY744399">
    <property type="protein sequence ID" value="AAV31619.1"/>
    <property type="molecule type" value="Genomic_DNA"/>
</dbReference>